<dbReference type="GO" id="GO:0005524">
    <property type="term" value="F:ATP binding"/>
    <property type="evidence" value="ECO:0007669"/>
    <property type="project" value="InterPro"/>
</dbReference>
<comment type="subcellular location">
    <subcellularLocation>
        <location evidence="1">Membrane</location>
        <topology evidence="1">Multi-pass membrane protein</topology>
    </subcellularLocation>
</comment>
<comment type="similarity">
    <text evidence="2">Belongs to the ABC transporter superfamily. ABCG family. Eye pigment precursor importer (TC 3.A.1.204) subfamily.</text>
</comment>
<evidence type="ECO:0000259" key="7">
    <source>
        <dbReference type="Pfam" id="PF00005"/>
    </source>
</evidence>
<organism evidence="8 9">
    <name type="scientific">Rotaria sordida</name>
    <dbReference type="NCBI Taxonomy" id="392033"/>
    <lineage>
        <taxon>Eukaryota</taxon>
        <taxon>Metazoa</taxon>
        <taxon>Spiralia</taxon>
        <taxon>Gnathifera</taxon>
        <taxon>Rotifera</taxon>
        <taxon>Eurotatoria</taxon>
        <taxon>Bdelloidea</taxon>
        <taxon>Philodinida</taxon>
        <taxon>Philodinidae</taxon>
        <taxon>Rotaria</taxon>
    </lineage>
</organism>
<dbReference type="EMBL" id="CAJNOU010000599">
    <property type="protein sequence ID" value="CAF1043242.1"/>
    <property type="molecule type" value="Genomic_DNA"/>
</dbReference>
<keyword evidence="5" id="KW-1133">Transmembrane helix</keyword>
<dbReference type="InterPro" id="IPR027417">
    <property type="entry name" value="P-loop_NTPase"/>
</dbReference>
<name>A0A814JUI3_9BILA</name>
<keyword evidence="4" id="KW-0812">Transmembrane</keyword>
<evidence type="ECO:0000256" key="3">
    <source>
        <dbReference type="ARBA" id="ARBA00022448"/>
    </source>
</evidence>
<dbReference type="GO" id="GO:0042626">
    <property type="term" value="F:ATPase-coupled transmembrane transporter activity"/>
    <property type="evidence" value="ECO:0007669"/>
    <property type="project" value="TreeGrafter"/>
</dbReference>
<keyword evidence="6" id="KW-0472">Membrane</keyword>
<comment type="caution">
    <text evidence="8">The sequence shown here is derived from an EMBL/GenBank/DDBJ whole genome shotgun (WGS) entry which is preliminary data.</text>
</comment>
<dbReference type="Proteomes" id="UP000663889">
    <property type="component" value="Unassembled WGS sequence"/>
</dbReference>
<dbReference type="Pfam" id="PF00005">
    <property type="entry name" value="ABC_tran"/>
    <property type="match status" value="1"/>
</dbReference>
<protein>
    <recommendedName>
        <fullName evidence="7">ABC transporter domain-containing protein</fullName>
    </recommendedName>
</protein>
<feature type="domain" description="ABC transporter" evidence="7">
    <location>
        <begin position="413"/>
        <end position="517"/>
    </location>
</feature>
<evidence type="ECO:0000256" key="5">
    <source>
        <dbReference type="ARBA" id="ARBA00022989"/>
    </source>
</evidence>
<dbReference type="InterPro" id="IPR050352">
    <property type="entry name" value="ABCG_transporters"/>
</dbReference>
<dbReference type="GO" id="GO:0016887">
    <property type="term" value="F:ATP hydrolysis activity"/>
    <property type="evidence" value="ECO:0007669"/>
    <property type="project" value="InterPro"/>
</dbReference>
<dbReference type="SUPFAM" id="SSF52540">
    <property type="entry name" value="P-loop containing nucleoside triphosphate hydrolases"/>
    <property type="match status" value="1"/>
</dbReference>
<accession>A0A814JUI3</accession>
<reference evidence="8" key="1">
    <citation type="submission" date="2021-02" db="EMBL/GenBank/DDBJ databases">
        <authorList>
            <person name="Nowell W R."/>
        </authorList>
    </citation>
    <scope>NUCLEOTIDE SEQUENCE</scope>
</reference>
<evidence type="ECO:0000256" key="6">
    <source>
        <dbReference type="ARBA" id="ARBA00023136"/>
    </source>
</evidence>
<dbReference type="InterPro" id="IPR003439">
    <property type="entry name" value="ABC_transporter-like_ATP-bd"/>
</dbReference>
<dbReference type="PANTHER" id="PTHR48041:SF116">
    <property type="entry name" value="PROTEIN BROWN"/>
    <property type="match status" value="1"/>
</dbReference>
<evidence type="ECO:0000313" key="8">
    <source>
        <dbReference type="EMBL" id="CAF1043242.1"/>
    </source>
</evidence>
<evidence type="ECO:0000256" key="2">
    <source>
        <dbReference type="ARBA" id="ARBA00005814"/>
    </source>
</evidence>
<evidence type="ECO:0000256" key="1">
    <source>
        <dbReference type="ARBA" id="ARBA00004141"/>
    </source>
</evidence>
<dbReference type="Gene3D" id="3.40.50.300">
    <property type="entry name" value="P-loop containing nucleotide triphosphate hydrolases"/>
    <property type="match status" value="1"/>
</dbReference>
<dbReference type="PANTHER" id="PTHR48041">
    <property type="entry name" value="ABC TRANSPORTER G FAMILY MEMBER 28"/>
    <property type="match status" value="1"/>
</dbReference>
<gene>
    <name evidence="8" type="ORF">SEV965_LOCUS12943</name>
</gene>
<proteinExistence type="inferred from homology"/>
<evidence type="ECO:0000313" key="9">
    <source>
        <dbReference type="Proteomes" id="UP000663889"/>
    </source>
</evidence>
<sequence>MDSSDEFLSFLNDPNYLANLLKEKSNLIIDDSIYFHIANYFLGQKISVEGLSVQRNLYGRQRSSLLNQCEIDLLILNIKECLNSNSKELTKIFLQYLHNINRLLPNNFRDIAYLCALILLPYNNKNVIACILCAYLEMNTLNNLRYDLIINDLYKNEDEQEDNPWIDKLTKLIIENDNQWLRKFYLEKIYTKEFLHAIDIHDKENIFNIEPIKQNSEDLSSTIIEKIDLNQVSTLDDLHSKLSFYVINYYPNNSINELSLFNLLSSSNNYPNDLHILFSCSLISIINRHNYSILSLLANDEKEDIIFPLLKTTTPVYNDSIILESTLIDSNNYQQNDLIDNNKEKEKSIEISFNTNEFELITISFYNINYIIGNNRIINKLSTRFQTKTFQFWKPIPSKQILTNVSGIFTPGMNAILGPTGCGKSTLLDILADRKDSHGLSGNVLVSGQPRPSYFKYIIGYVIQDDILSGTLTVRENLLFSANIRLPRSIKMNKRIERVNQIIRDLDLESCADTLIGTDVVRDEPTTGLDACTAQNVMSCLHKLSRQGSDPTISMANQSEITLAWLDANIDNEENKITYNKLCEEFGDCMQFLSQSDFSRFRGRIMHSSRRLILIVSGKIGENLVPDIHEKSNILSIYVYCSWKEKHEEWSQGYSKVKVVTTVDDLISNIKSDYNSYGN</sequence>
<evidence type="ECO:0000256" key="4">
    <source>
        <dbReference type="ARBA" id="ARBA00022692"/>
    </source>
</evidence>
<dbReference type="AlphaFoldDB" id="A0A814JUI3"/>
<keyword evidence="3" id="KW-0813">Transport</keyword>
<dbReference type="GO" id="GO:0005886">
    <property type="term" value="C:plasma membrane"/>
    <property type="evidence" value="ECO:0007669"/>
    <property type="project" value="TreeGrafter"/>
</dbReference>